<dbReference type="Proteomes" id="UP000011115">
    <property type="component" value="Unassembled WGS sequence"/>
</dbReference>
<reference evidence="3" key="1">
    <citation type="journal article" date="2011" name="Nature">
        <title>Genome sequence and analysis of the tuber crop potato.</title>
        <authorList>
            <consortium name="The Potato Genome Sequencing Consortium"/>
        </authorList>
    </citation>
    <scope>NUCLEOTIDE SEQUENCE [LARGE SCALE GENOMIC DNA]</scope>
    <source>
        <strain evidence="3">cv. DM1-3 516 R44</strain>
    </source>
</reference>
<proteinExistence type="predicted"/>
<dbReference type="InParanoid" id="M1DAY3"/>
<dbReference type="EnsemblPlants" id="PGSC0003DMT400086082">
    <property type="protein sequence ID" value="PGSC0003DMT400086082"/>
    <property type="gene ID" value="PGSC0003DMG400035653"/>
</dbReference>
<keyword evidence="3" id="KW-1185">Reference proteome</keyword>
<dbReference type="PaxDb" id="4113-PGSC0003DMT400086082"/>
<name>M1DAY3_SOLTU</name>
<reference evidence="2" key="2">
    <citation type="submission" date="2015-06" db="UniProtKB">
        <authorList>
            <consortium name="EnsemblPlants"/>
        </authorList>
    </citation>
    <scope>IDENTIFICATION</scope>
    <source>
        <strain evidence="2">DM1-3 516 R44</strain>
    </source>
</reference>
<protein>
    <submittedName>
        <fullName evidence="2">Uncharacterized protein</fullName>
    </submittedName>
</protein>
<evidence type="ECO:0000313" key="3">
    <source>
        <dbReference type="Proteomes" id="UP000011115"/>
    </source>
</evidence>
<accession>M1DAY3</accession>
<evidence type="ECO:0000313" key="2">
    <source>
        <dbReference type="EnsemblPlants" id="PGSC0003DMT400086082"/>
    </source>
</evidence>
<dbReference type="HOGENOM" id="CLU_1317424_0_0_1"/>
<feature type="compositionally biased region" description="Polar residues" evidence="1">
    <location>
        <begin position="1"/>
        <end position="12"/>
    </location>
</feature>
<feature type="compositionally biased region" description="Polar residues" evidence="1">
    <location>
        <begin position="20"/>
        <end position="36"/>
    </location>
</feature>
<dbReference type="Gramene" id="PGSC0003DMT400086082">
    <property type="protein sequence ID" value="PGSC0003DMT400086082"/>
    <property type="gene ID" value="PGSC0003DMG400035653"/>
</dbReference>
<feature type="region of interest" description="Disordered" evidence="1">
    <location>
        <begin position="1"/>
        <end position="36"/>
    </location>
</feature>
<dbReference type="AlphaFoldDB" id="M1DAY3"/>
<organism evidence="2 3">
    <name type="scientific">Solanum tuberosum</name>
    <name type="common">Potato</name>
    <dbReference type="NCBI Taxonomy" id="4113"/>
    <lineage>
        <taxon>Eukaryota</taxon>
        <taxon>Viridiplantae</taxon>
        <taxon>Streptophyta</taxon>
        <taxon>Embryophyta</taxon>
        <taxon>Tracheophyta</taxon>
        <taxon>Spermatophyta</taxon>
        <taxon>Magnoliopsida</taxon>
        <taxon>eudicotyledons</taxon>
        <taxon>Gunneridae</taxon>
        <taxon>Pentapetalae</taxon>
        <taxon>asterids</taxon>
        <taxon>lamiids</taxon>
        <taxon>Solanales</taxon>
        <taxon>Solanaceae</taxon>
        <taxon>Solanoideae</taxon>
        <taxon>Solaneae</taxon>
        <taxon>Solanum</taxon>
    </lineage>
</organism>
<evidence type="ECO:0000256" key="1">
    <source>
        <dbReference type="SAM" id="MobiDB-lite"/>
    </source>
</evidence>
<sequence length="209" mass="22821">MVSSTRSGNSASIEKRSSNDKNNIGSDEENTCSSKPNCVVNDFASSAFISDLTPPASETVITKDQTPKAKLEKVLEEKSTKEVVVATKQQKEAQVNESIQVMAKRLCHVFGDIPRTYTPRIPPIRLTVDMSISSHMATTTQEREIVVDAAVIPEEGVGDNVAEEQQAPEALNASAELCSAIHNDLVPMVKNHCTNLNILPPGKYDKDYY</sequence>